<feature type="compositionally biased region" description="Polar residues" evidence="2">
    <location>
        <begin position="516"/>
        <end position="536"/>
    </location>
</feature>
<accession>N6U358</accession>
<keyword evidence="1" id="KW-0193">Cuticle</keyword>
<sequence>MEFYSLMAISLCLSVVRAFPQRQERGFSNSAYYQPTQVSQIPILSMDVKNDGEAYQFAFETGNKIAQQEAGDGVRTQGSYAYVAPDGQQVSMSYVADAEGFRPQGSHMPVAPPMPEAIRKAVEQNLADEARGIVDDGQYHENPKTLPAPALPPKYRCTIAKMKQVILPLALFGVCMCARLDNTQYLPPSQRPAGGIRPGAGGFGAGGAGGAPAFGGAARPSGGFAGPSAGAPAFGGAPAGGAGGYSGGGAGGAGGAGAYSGGILVANSQMYISFNWPAGGGRAGAGSEIPIIRYENVNNGDGTYQYLYETGNGINAQEQGDGRGDGTQAQGSFSYTAPDGQQIQIQYTADANGFNPQGAHIPTPPPIPPEIQRSIEQNLADEARGIVDDGAYKPGPDEGGAGGYSGGGYSGGAGGSFPGAGGAGGVGGSFGAGDNIKNLLIKVPYNTIMLQAKLLLSEADKLQQEHSDHRAVLEVSDHKEELEGWDPGKLLAVAVFISLLAAASCSPVDATYIPSGQSDVGSGARSTFSPSLSGLNAGTDATPKPKPIAVLKSSLENTGDGTYSYNYESANGIVSEEAGDVRGDGTKAHGSYSFTLPDGQHVSVSYTADENGFVAQGSHIPDIPEAIQKALEANAAAEARGVFDDGQWHGEGLEESQYKEEIGSAVGAGSFALLTVVFGLASCGRLDSQYLPPNTQGAQSNGGYAGAGNQYSKGGADEYQRSPNADIPILRLDNQNEGDGNYQYAFETGNGIQAQQQGSAHEGTGTQTQGSYSYTSPEGEQIQISYQADENGYQPQGSHIPTAPPIPAEIQKAIEQNLADEANGIVDDGQYRPEPQGINNYQQQQGGYQQKAQLPQAQSNQYIPPSAGQRQAGNGGYKY</sequence>
<keyword evidence="3" id="KW-0732">Signal</keyword>
<feature type="non-terminal residue" evidence="4">
    <location>
        <position position="1"/>
    </location>
</feature>
<dbReference type="InterPro" id="IPR031311">
    <property type="entry name" value="CHIT_BIND_RR_consensus"/>
</dbReference>
<dbReference type="InterPro" id="IPR050468">
    <property type="entry name" value="Cuticle_Struct_Prot"/>
</dbReference>
<organism evidence="4">
    <name type="scientific">Dendroctonus ponderosae</name>
    <name type="common">Mountain pine beetle</name>
    <dbReference type="NCBI Taxonomy" id="77166"/>
    <lineage>
        <taxon>Eukaryota</taxon>
        <taxon>Metazoa</taxon>
        <taxon>Ecdysozoa</taxon>
        <taxon>Arthropoda</taxon>
        <taxon>Hexapoda</taxon>
        <taxon>Insecta</taxon>
        <taxon>Pterygota</taxon>
        <taxon>Neoptera</taxon>
        <taxon>Endopterygota</taxon>
        <taxon>Coleoptera</taxon>
        <taxon>Polyphaga</taxon>
        <taxon>Cucujiformia</taxon>
        <taxon>Curculionidae</taxon>
        <taxon>Scolytinae</taxon>
        <taxon>Dendroctonus</taxon>
    </lineage>
</organism>
<feature type="compositionally biased region" description="Polar residues" evidence="2">
    <location>
        <begin position="851"/>
        <end position="872"/>
    </location>
</feature>
<feature type="region of interest" description="Disordered" evidence="2">
    <location>
        <begin position="752"/>
        <end position="778"/>
    </location>
</feature>
<proteinExistence type="predicted"/>
<evidence type="ECO:0000256" key="3">
    <source>
        <dbReference type="SAM" id="SignalP"/>
    </source>
</evidence>
<dbReference type="GO" id="GO:0008010">
    <property type="term" value="F:structural constituent of chitin-based larval cuticle"/>
    <property type="evidence" value="ECO:0007669"/>
    <property type="project" value="TreeGrafter"/>
</dbReference>
<dbReference type="Pfam" id="PF00379">
    <property type="entry name" value="Chitin_bind_4"/>
    <property type="match status" value="4"/>
</dbReference>
<feature type="region of interest" description="Disordered" evidence="2">
    <location>
        <begin position="825"/>
        <end position="879"/>
    </location>
</feature>
<gene>
    <name evidence="4" type="ORF">YQE_07385</name>
</gene>
<dbReference type="EMBL" id="KB740993">
    <property type="protein sequence ID" value="ENN76005.1"/>
    <property type="molecule type" value="Genomic_DNA"/>
</dbReference>
<feature type="chain" id="PRO_5009707832" evidence="3">
    <location>
        <begin position="19"/>
        <end position="879"/>
    </location>
</feature>
<feature type="region of interest" description="Disordered" evidence="2">
    <location>
        <begin position="516"/>
        <end position="545"/>
    </location>
</feature>
<reference evidence="4" key="1">
    <citation type="journal article" date="2013" name="Genome Biol.">
        <title>Draft genome of the mountain pine beetle, Dendroctonus ponderosae Hopkins, a major forest pest.</title>
        <authorList>
            <person name="Keeling C.I."/>
            <person name="Yuen M.M."/>
            <person name="Liao N.Y."/>
            <person name="Docking T.R."/>
            <person name="Chan S.K."/>
            <person name="Taylor G.A."/>
            <person name="Palmquist D.L."/>
            <person name="Jackman S.D."/>
            <person name="Nguyen A."/>
            <person name="Li M."/>
            <person name="Henderson H."/>
            <person name="Janes J.K."/>
            <person name="Zhao Y."/>
            <person name="Pandoh P."/>
            <person name="Moore R."/>
            <person name="Sperling F.A."/>
            <person name="Huber D.P."/>
            <person name="Birol I."/>
            <person name="Jones S.J."/>
            <person name="Bohlmann J."/>
        </authorList>
    </citation>
    <scope>NUCLEOTIDE SEQUENCE</scope>
</reference>
<protein>
    <submittedName>
        <fullName evidence="4">Uncharacterized protein</fullName>
    </submittedName>
</protein>
<dbReference type="PANTHER" id="PTHR10380:SF173">
    <property type="entry name" value="CUTICULAR PROTEIN 47EF, ISOFORM C-RELATED"/>
    <property type="match status" value="1"/>
</dbReference>
<name>N6U358_DENPD</name>
<dbReference type="PROSITE" id="PS51155">
    <property type="entry name" value="CHIT_BIND_RR_2"/>
    <property type="match status" value="4"/>
</dbReference>
<evidence type="ECO:0000256" key="2">
    <source>
        <dbReference type="SAM" id="MobiDB-lite"/>
    </source>
</evidence>
<evidence type="ECO:0000313" key="4">
    <source>
        <dbReference type="EMBL" id="ENN76005.1"/>
    </source>
</evidence>
<dbReference type="PRINTS" id="PR00947">
    <property type="entry name" value="CUTICLE"/>
</dbReference>
<feature type="signal peptide" evidence="3">
    <location>
        <begin position="1"/>
        <end position="18"/>
    </location>
</feature>
<dbReference type="OrthoDB" id="6923072at2759"/>
<dbReference type="HOGENOM" id="CLU_327393_0_0_1"/>
<dbReference type="OMA" id="THATGRW"/>
<feature type="region of interest" description="Disordered" evidence="2">
    <location>
        <begin position="694"/>
        <end position="722"/>
    </location>
</feature>
<evidence type="ECO:0000256" key="1">
    <source>
        <dbReference type="ARBA" id="ARBA00022460"/>
    </source>
</evidence>
<dbReference type="AlphaFoldDB" id="N6U358"/>
<feature type="compositionally biased region" description="Low complexity" evidence="2">
    <location>
        <begin position="836"/>
        <end position="850"/>
    </location>
</feature>
<dbReference type="GO" id="GO:0062129">
    <property type="term" value="C:chitin-based extracellular matrix"/>
    <property type="evidence" value="ECO:0007669"/>
    <property type="project" value="TreeGrafter"/>
</dbReference>
<dbReference type="PANTHER" id="PTHR10380">
    <property type="entry name" value="CUTICLE PROTEIN"/>
    <property type="match status" value="1"/>
</dbReference>
<dbReference type="InterPro" id="IPR000618">
    <property type="entry name" value="Insect_cuticle"/>
</dbReference>
<dbReference type="PROSITE" id="PS00233">
    <property type="entry name" value="CHIT_BIND_RR_1"/>
    <property type="match status" value="4"/>
</dbReference>